<keyword evidence="4 5" id="KW-0472">Membrane</keyword>
<protein>
    <submittedName>
        <fullName evidence="6">LrgB family protein</fullName>
    </submittedName>
</protein>
<evidence type="ECO:0000256" key="5">
    <source>
        <dbReference type="SAM" id="Phobius"/>
    </source>
</evidence>
<dbReference type="Proteomes" id="UP001259982">
    <property type="component" value="Unassembled WGS sequence"/>
</dbReference>
<proteinExistence type="predicted"/>
<comment type="caution">
    <text evidence="6">The sequence shown here is derived from an EMBL/GenBank/DDBJ whole genome shotgun (WGS) entry which is preliminary data.</text>
</comment>
<feature type="transmembrane region" description="Helical" evidence="5">
    <location>
        <begin position="153"/>
        <end position="176"/>
    </location>
</feature>
<keyword evidence="7" id="KW-1185">Reference proteome</keyword>
<name>A0ABU3BCN3_9GAMM</name>
<keyword evidence="2 5" id="KW-0812">Transmembrane</keyword>
<feature type="transmembrane region" description="Helical" evidence="5">
    <location>
        <begin position="100"/>
        <end position="123"/>
    </location>
</feature>
<dbReference type="PANTHER" id="PTHR30249:SF0">
    <property type="entry name" value="PLASTIDAL GLYCOLATE_GLYCERATE TRANSLOCATOR 1, CHLOROPLASTIC"/>
    <property type="match status" value="1"/>
</dbReference>
<keyword evidence="3 5" id="KW-1133">Transmembrane helix</keyword>
<comment type="subcellular location">
    <subcellularLocation>
        <location evidence="1">Membrane</location>
        <topology evidence="1">Multi-pass membrane protein</topology>
    </subcellularLocation>
</comment>
<feature type="transmembrane region" description="Helical" evidence="5">
    <location>
        <begin position="39"/>
        <end position="58"/>
    </location>
</feature>
<evidence type="ECO:0000256" key="1">
    <source>
        <dbReference type="ARBA" id="ARBA00004141"/>
    </source>
</evidence>
<dbReference type="RefSeq" id="WP_311658940.1">
    <property type="nucleotide sequence ID" value="NZ_JAVRHY010000007.1"/>
</dbReference>
<feature type="transmembrane region" description="Helical" evidence="5">
    <location>
        <begin position="210"/>
        <end position="236"/>
    </location>
</feature>
<dbReference type="EMBL" id="JAVRHY010000007">
    <property type="protein sequence ID" value="MDT0618751.1"/>
    <property type="molecule type" value="Genomic_DNA"/>
</dbReference>
<dbReference type="PANTHER" id="PTHR30249">
    <property type="entry name" value="PUTATIVE SEROTONIN TRANSPORTER"/>
    <property type="match status" value="1"/>
</dbReference>
<dbReference type="Pfam" id="PF04172">
    <property type="entry name" value="LrgB"/>
    <property type="match status" value="1"/>
</dbReference>
<evidence type="ECO:0000256" key="3">
    <source>
        <dbReference type="ARBA" id="ARBA00022989"/>
    </source>
</evidence>
<evidence type="ECO:0000256" key="4">
    <source>
        <dbReference type="ARBA" id="ARBA00023136"/>
    </source>
</evidence>
<feature type="transmembrane region" description="Helical" evidence="5">
    <location>
        <begin position="70"/>
        <end position="88"/>
    </location>
</feature>
<organism evidence="6 7">
    <name type="scientific">Spectribacter acetivorans</name>
    <dbReference type="NCBI Taxonomy" id="3075603"/>
    <lineage>
        <taxon>Bacteria</taxon>
        <taxon>Pseudomonadati</taxon>
        <taxon>Pseudomonadota</taxon>
        <taxon>Gammaproteobacteria</taxon>
        <taxon>Salinisphaerales</taxon>
        <taxon>Salinisphaeraceae</taxon>
        <taxon>Spectribacter</taxon>
    </lineage>
</organism>
<evidence type="ECO:0000256" key="2">
    <source>
        <dbReference type="ARBA" id="ARBA00022692"/>
    </source>
</evidence>
<accession>A0ABU3BCN3</accession>
<dbReference type="InterPro" id="IPR007300">
    <property type="entry name" value="CidB/LrgB"/>
</dbReference>
<feature type="transmembrane region" description="Helical" evidence="5">
    <location>
        <begin position="6"/>
        <end position="32"/>
    </location>
</feature>
<evidence type="ECO:0000313" key="7">
    <source>
        <dbReference type="Proteomes" id="UP001259982"/>
    </source>
</evidence>
<sequence length="237" mass="24671">MDLQSLWVYLAARPLSALLFTLLAYQAGLWLYQRSGRRTWCNPVLIAVLLLGGLLKLSDTDYRTYFEGAQFVHFLLGPATVALAVPIYRQWRAVRQSIGAIAMALSCGSATAIASALMVGWAAGATPAVLASLAPKSVTTPIAMSLAEYGGGLVSLTAVLVIVTGILGAMIGPPLLDLIRVRDPHARGLALGAAAHGIGTARAVQESAAAAAFAGLAIGLNGLATALLLPWVYALFF</sequence>
<gene>
    <name evidence="6" type="ORF">RM531_09700</name>
</gene>
<evidence type="ECO:0000313" key="6">
    <source>
        <dbReference type="EMBL" id="MDT0618751.1"/>
    </source>
</evidence>
<reference evidence="6 7" key="1">
    <citation type="submission" date="2023-09" db="EMBL/GenBank/DDBJ databases">
        <authorList>
            <person name="Rey-Velasco X."/>
        </authorList>
    </citation>
    <scope>NUCLEOTIDE SEQUENCE [LARGE SCALE GENOMIC DNA]</scope>
    <source>
        <strain evidence="6 7">P385</strain>
    </source>
</reference>